<evidence type="ECO:0000313" key="3">
    <source>
        <dbReference type="Proteomes" id="UP000023152"/>
    </source>
</evidence>
<comment type="caution">
    <text evidence="2">The sequence shown here is derived from an EMBL/GenBank/DDBJ whole genome shotgun (WGS) entry which is preliminary data.</text>
</comment>
<keyword evidence="1" id="KW-0175">Coiled coil</keyword>
<evidence type="ECO:0000313" key="2">
    <source>
        <dbReference type="EMBL" id="ETO06672.1"/>
    </source>
</evidence>
<proteinExistence type="predicted"/>
<dbReference type="EMBL" id="ASPP01026911">
    <property type="protein sequence ID" value="ETO06672.1"/>
    <property type="molecule type" value="Genomic_DNA"/>
</dbReference>
<dbReference type="Proteomes" id="UP000023152">
    <property type="component" value="Unassembled WGS sequence"/>
</dbReference>
<protein>
    <submittedName>
        <fullName evidence="2">Uncharacterized protein</fullName>
    </submittedName>
</protein>
<name>X6LZS8_RETFI</name>
<dbReference type="AlphaFoldDB" id="X6LZS8"/>
<feature type="coiled-coil region" evidence="1">
    <location>
        <begin position="51"/>
        <end position="78"/>
    </location>
</feature>
<organism evidence="2 3">
    <name type="scientific">Reticulomyxa filosa</name>
    <dbReference type="NCBI Taxonomy" id="46433"/>
    <lineage>
        <taxon>Eukaryota</taxon>
        <taxon>Sar</taxon>
        <taxon>Rhizaria</taxon>
        <taxon>Retaria</taxon>
        <taxon>Foraminifera</taxon>
        <taxon>Monothalamids</taxon>
        <taxon>Reticulomyxidae</taxon>
        <taxon>Reticulomyxa</taxon>
    </lineage>
</organism>
<reference evidence="2 3" key="1">
    <citation type="journal article" date="2013" name="Curr. Biol.">
        <title>The Genome of the Foraminiferan Reticulomyxa filosa.</title>
        <authorList>
            <person name="Glockner G."/>
            <person name="Hulsmann N."/>
            <person name="Schleicher M."/>
            <person name="Noegel A.A."/>
            <person name="Eichinger L."/>
            <person name="Gallinger C."/>
            <person name="Pawlowski J."/>
            <person name="Sierra R."/>
            <person name="Euteneuer U."/>
            <person name="Pillet L."/>
            <person name="Moustafa A."/>
            <person name="Platzer M."/>
            <person name="Groth M."/>
            <person name="Szafranski K."/>
            <person name="Schliwa M."/>
        </authorList>
    </citation>
    <scope>NUCLEOTIDE SEQUENCE [LARGE SCALE GENOMIC DNA]</scope>
</reference>
<sequence>MTVPLMCVLEKPSILQQRDSDYILQVLKEKKKICIYLKWEVLSSFGENIKDMRVEMRIKKEEDEKEDEKKELNEEDKIKKWRIITKVSDIKKEIKEKEESCLTATFCSCDSIHVIKGIHYEIRIVIDCKYPAEHFVISNVQSMFISVEAKAIPLHVINHRGHYDNYSPKNLLIHRTSIDNNKEEFYYASDLNSNFKNENDYDWIIFECKEDIFYENICYLRIQTNGDAQAPKIMKIEMTDDYRINSKHNLSTNWFLCEPHEIRLKNTKSYQQIDLKGPIGVDSNLITSKFRFIRVSFLQNFGEKQGCRYVVKSFELFSNQ</sequence>
<accession>X6LZS8</accession>
<gene>
    <name evidence="2" type="ORF">RFI_30717</name>
</gene>
<evidence type="ECO:0000256" key="1">
    <source>
        <dbReference type="SAM" id="Coils"/>
    </source>
</evidence>
<keyword evidence="3" id="KW-1185">Reference proteome</keyword>